<evidence type="ECO:0000313" key="3">
    <source>
        <dbReference type="EMBL" id="TLE02668.1"/>
    </source>
</evidence>
<dbReference type="RefSeq" id="WP_034361420.1">
    <property type="nucleotide sequence ID" value="NZ_CAJUDB010000001.1"/>
</dbReference>
<dbReference type="Proteomes" id="UP000029707">
    <property type="component" value="Unassembled WGS sequence"/>
</dbReference>
<name>A0A4U8TUE9_9HELI</name>
<comment type="caution">
    <text evidence="3">The sequence shown here is derived from an EMBL/GenBank/DDBJ whole genome shotgun (WGS) entry which is preliminary data.</text>
</comment>
<gene>
    <name evidence="3" type="ORF">LS65_001710</name>
</gene>
<dbReference type="Gene3D" id="3.40.30.10">
    <property type="entry name" value="Glutaredoxin"/>
    <property type="match status" value="1"/>
</dbReference>
<feature type="chain" id="PRO_5020852459" description="Thioredoxin-like fold domain-containing protein" evidence="1">
    <location>
        <begin position="24"/>
        <end position="211"/>
    </location>
</feature>
<dbReference type="AlphaFoldDB" id="A0A4U8TUE9"/>
<keyword evidence="1" id="KW-0732">Signal</keyword>
<dbReference type="PROSITE" id="PS51257">
    <property type="entry name" value="PROKAR_LIPOPROTEIN"/>
    <property type="match status" value="1"/>
</dbReference>
<dbReference type="STRING" id="425400.LS65_04000"/>
<organism evidence="3 4">
    <name type="scientific">Helicobacter japonicus</name>
    <dbReference type="NCBI Taxonomy" id="425400"/>
    <lineage>
        <taxon>Bacteria</taxon>
        <taxon>Pseudomonadati</taxon>
        <taxon>Campylobacterota</taxon>
        <taxon>Epsilonproteobacteria</taxon>
        <taxon>Campylobacterales</taxon>
        <taxon>Helicobacteraceae</taxon>
        <taxon>Helicobacter</taxon>
    </lineage>
</organism>
<dbReference type="OrthoDB" id="5366120at2"/>
<dbReference type="InterPro" id="IPR036249">
    <property type="entry name" value="Thioredoxin-like_sf"/>
</dbReference>
<proteinExistence type="predicted"/>
<dbReference type="CDD" id="cd02951">
    <property type="entry name" value="SoxW"/>
    <property type="match status" value="1"/>
</dbReference>
<protein>
    <recommendedName>
        <fullName evidence="2">Thioredoxin-like fold domain-containing protein</fullName>
    </recommendedName>
</protein>
<dbReference type="InterPro" id="IPR012336">
    <property type="entry name" value="Thioredoxin-like_fold"/>
</dbReference>
<feature type="signal peptide" evidence="1">
    <location>
        <begin position="1"/>
        <end position="23"/>
    </location>
</feature>
<reference evidence="3 4" key="1">
    <citation type="journal article" date="2014" name="Genome Announc.">
        <title>Draft genome sequences of eight enterohepatic helicobacter species isolated from both laboratory and wild rodents.</title>
        <authorList>
            <person name="Sheh A."/>
            <person name="Shen Z."/>
            <person name="Fox J.G."/>
        </authorList>
    </citation>
    <scope>NUCLEOTIDE SEQUENCE [LARGE SCALE GENOMIC DNA]</scope>
    <source>
        <strain evidence="3 4">MIT 01-6451</strain>
    </source>
</reference>
<sequence>MKILKIYTICGSILIMTFFSACSEESDVGISQGKKLTSQYIQEAEDIDKESYAGLEDVFLDTKTIQGQESKITLLIFGKNRCGYCDKIKDDIKNSKSLQNTLKSHFLPYYINVSYAKNHLLQFQNTPESTLSTSTLMETYVKSPMRPTPTLIFLTPTGEVIYELPGYIPSNEILALLEYMQSQKWKGKDKDTISLEINESLRNAFMDFMKE</sequence>
<feature type="domain" description="Thioredoxin-like fold" evidence="2">
    <location>
        <begin position="68"/>
        <end position="177"/>
    </location>
</feature>
<dbReference type="EMBL" id="JRMQ02000002">
    <property type="protein sequence ID" value="TLE02668.1"/>
    <property type="molecule type" value="Genomic_DNA"/>
</dbReference>
<dbReference type="SUPFAM" id="SSF52833">
    <property type="entry name" value="Thioredoxin-like"/>
    <property type="match status" value="1"/>
</dbReference>
<dbReference type="InterPro" id="IPR041737">
    <property type="entry name" value="SoxW"/>
</dbReference>
<dbReference type="Pfam" id="PF13098">
    <property type="entry name" value="Thioredoxin_2"/>
    <property type="match status" value="1"/>
</dbReference>
<evidence type="ECO:0000256" key="1">
    <source>
        <dbReference type="SAM" id="SignalP"/>
    </source>
</evidence>
<evidence type="ECO:0000313" key="4">
    <source>
        <dbReference type="Proteomes" id="UP000029707"/>
    </source>
</evidence>
<accession>A0A4U8TUE9</accession>
<keyword evidence="4" id="KW-1185">Reference proteome</keyword>
<evidence type="ECO:0000259" key="2">
    <source>
        <dbReference type="Pfam" id="PF13098"/>
    </source>
</evidence>